<keyword evidence="9 12" id="KW-0808">Transferase</keyword>
<feature type="transmembrane region" description="Helical" evidence="10">
    <location>
        <begin position="318"/>
        <end position="336"/>
    </location>
</feature>
<evidence type="ECO:0000256" key="10">
    <source>
        <dbReference type="SAM" id="Phobius"/>
    </source>
</evidence>
<dbReference type="PANTHER" id="PTHR10192">
    <property type="entry name" value="MOLYBDOPTERIN BIOSYNTHESIS PROTEIN"/>
    <property type="match status" value="1"/>
</dbReference>
<keyword evidence="10" id="KW-1133">Transmembrane helix</keyword>
<dbReference type="UniPathway" id="UPA00344"/>
<comment type="pathway">
    <text evidence="2 9">Cofactor biosynthesis; molybdopterin biosynthesis.</text>
</comment>
<comment type="catalytic activity">
    <reaction evidence="8">
        <text>adenylyl-molybdopterin + molybdate = Mo-molybdopterin + AMP + H(+)</text>
        <dbReference type="Rhea" id="RHEA:35047"/>
        <dbReference type="ChEBI" id="CHEBI:15378"/>
        <dbReference type="ChEBI" id="CHEBI:36264"/>
        <dbReference type="ChEBI" id="CHEBI:62727"/>
        <dbReference type="ChEBI" id="CHEBI:71302"/>
        <dbReference type="ChEBI" id="CHEBI:456215"/>
        <dbReference type="EC" id="2.10.1.1"/>
    </reaction>
</comment>
<evidence type="ECO:0000256" key="9">
    <source>
        <dbReference type="RuleBase" id="RU365090"/>
    </source>
</evidence>
<name>A0A845L7I2_9FIRM</name>
<accession>A0A845L7I2</accession>
<dbReference type="NCBIfam" id="TIGR00177">
    <property type="entry name" value="molyb_syn"/>
    <property type="match status" value="1"/>
</dbReference>
<dbReference type="InterPro" id="IPR005110">
    <property type="entry name" value="MoeA_linker/N"/>
</dbReference>
<dbReference type="NCBIfam" id="NF045515">
    <property type="entry name" value="Glp_gephyrin"/>
    <property type="match status" value="1"/>
</dbReference>
<comment type="function">
    <text evidence="1 9">Catalyzes the insertion of molybdate into adenylated molybdopterin with the concomitant release of AMP.</text>
</comment>
<dbReference type="Gene3D" id="2.170.190.11">
    <property type="entry name" value="Molybdopterin biosynthesis moea protein, domain 3"/>
    <property type="match status" value="1"/>
</dbReference>
<evidence type="ECO:0000256" key="3">
    <source>
        <dbReference type="ARBA" id="ARBA00010763"/>
    </source>
</evidence>
<dbReference type="Gene3D" id="3.90.105.10">
    <property type="entry name" value="Molybdopterin biosynthesis moea protein, domain 2"/>
    <property type="match status" value="1"/>
</dbReference>
<dbReference type="RefSeq" id="WP_161255237.1">
    <property type="nucleotide sequence ID" value="NZ_WXEY01000003.1"/>
</dbReference>
<dbReference type="Pfam" id="PF03453">
    <property type="entry name" value="MoeA_N"/>
    <property type="match status" value="1"/>
</dbReference>
<dbReference type="InterPro" id="IPR036688">
    <property type="entry name" value="MoeA_C_domain_IV_sf"/>
</dbReference>
<keyword evidence="9" id="KW-0460">Magnesium</keyword>
<keyword evidence="13" id="KW-1185">Reference proteome</keyword>
<reference evidence="12 13" key="1">
    <citation type="submission" date="2020-01" db="EMBL/GenBank/DDBJ databases">
        <title>Whole-genome sequence of Heliobacterium undosum DSM 13378.</title>
        <authorList>
            <person name="Kyndt J.A."/>
            <person name="Meyer T.E."/>
        </authorList>
    </citation>
    <scope>NUCLEOTIDE SEQUENCE [LARGE SCALE GENOMIC DNA]</scope>
    <source>
        <strain evidence="12 13">DSM 13378</strain>
    </source>
</reference>
<keyword evidence="9" id="KW-0479">Metal-binding</keyword>
<dbReference type="OrthoDB" id="9804758at2"/>
<comment type="similarity">
    <text evidence="3 9">Belongs to the MoeA family.</text>
</comment>
<keyword evidence="7 9" id="KW-0501">Molybdenum cofactor biosynthesis</keyword>
<dbReference type="Pfam" id="PF00994">
    <property type="entry name" value="MoCF_biosynth"/>
    <property type="match status" value="1"/>
</dbReference>
<dbReference type="InterPro" id="IPR038987">
    <property type="entry name" value="MoeA-like"/>
</dbReference>
<dbReference type="CDD" id="cd00887">
    <property type="entry name" value="MoeA"/>
    <property type="match status" value="1"/>
</dbReference>
<evidence type="ECO:0000256" key="4">
    <source>
        <dbReference type="ARBA" id="ARBA00013269"/>
    </source>
</evidence>
<dbReference type="AlphaFoldDB" id="A0A845L7I2"/>
<dbReference type="PANTHER" id="PTHR10192:SF5">
    <property type="entry name" value="GEPHYRIN"/>
    <property type="match status" value="1"/>
</dbReference>
<dbReference type="SUPFAM" id="SSF53218">
    <property type="entry name" value="Molybdenum cofactor biosynthesis proteins"/>
    <property type="match status" value="1"/>
</dbReference>
<dbReference type="SMART" id="SM00852">
    <property type="entry name" value="MoCF_biosynth"/>
    <property type="match status" value="1"/>
</dbReference>
<dbReference type="GO" id="GO:0061599">
    <property type="term" value="F:molybdopterin molybdotransferase activity"/>
    <property type="evidence" value="ECO:0007669"/>
    <property type="project" value="UniProtKB-UniRule"/>
</dbReference>
<dbReference type="InterPro" id="IPR036135">
    <property type="entry name" value="MoeA_linker/N_sf"/>
</dbReference>
<evidence type="ECO:0000313" key="13">
    <source>
        <dbReference type="Proteomes" id="UP000463470"/>
    </source>
</evidence>
<comment type="cofactor">
    <cofactor evidence="9">
        <name>Mg(2+)</name>
        <dbReference type="ChEBI" id="CHEBI:18420"/>
    </cofactor>
</comment>
<dbReference type="SUPFAM" id="SSF63867">
    <property type="entry name" value="MoeA C-terminal domain-like"/>
    <property type="match status" value="1"/>
</dbReference>
<proteinExistence type="inferred from homology"/>
<keyword evidence="10" id="KW-0812">Transmembrane</keyword>
<evidence type="ECO:0000256" key="8">
    <source>
        <dbReference type="ARBA" id="ARBA00047317"/>
    </source>
</evidence>
<evidence type="ECO:0000256" key="1">
    <source>
        <dbReference type="ARBA" id="ARBA00002901"/>
    </source>
</evidence>
<feature type="domain" description="MoaB/Mog" evidence="11">
    <location>
        <begin position="196"/>
        <end position="335"/>
    </location>
</feature>
<dbReference type="GO" id="GO:0046872">
    <property type="term" value="F:metal ion binding"/>
    <property type="evidence" value="ECO:0007669"/>
    <property type="project" value="UniProtKB-UniRule"/>
</dbReference>
<evidence type="ECO:0000256" key="7">
    <source>
        <dbReference type="ARBA" id="ARBA00023150"/>
    </source>
</evidence>
<evidence type="ECO:0000313" key="12">
    <source>
        <dbReference type="EMBL" id="MZP28881.1"/>
    </source>
</evidence>
<keyword evidence="10" id="KW-0472">Membrane</keyword>
<dbReference type="InterPro" id="IPR005111">
    <property type="entry name" value="MoeA_C_domain_IV"/>
</dbReference>
<dbReference type="Pfam" id="PF03454">
    <property type="entry name" value="MoeA_C"/>
    <property type="match status" value="1"/>
</dbReference>
<dbReference type="SUPFAM" id="SSF63882">
    <property type="entry name" value="MoeA N-terminal region -like"/>
    <property type="match status" value="1"/>
</dbReference>
<protein>
    <recommendedName>
        <fullName evidence="5 9">Molybdopterin molybdenumtransferase</fullName>
        <ecNumber evidence="4 9">2.10.1.1</ecNumber>
    </recommendedName>
</protein>
<dbReference type="Gene3D" id="3.40.980.10">
    <property type="entry name" value="MoaB/Mog-like domain"/>
    <property type="match status" value="1"/>
</dbReference>
<evidence type="ECO:0000256" key="5">
    <source>
        <dbReference type="ARBA" id="ARBA00021108"/>
    </source>
</evidence>
<dbReference type="EC" id="2.10.1.1" evidence="4 9"/>
<comment type="caution">
    <text evidence="12">The sequence shown here is derived from an EMBL/GenBank/DDBJ whole genome shotgun (WGS) entry which is preliminary data.</text>
</comment>
<dbReference type="InterPro" id="IPR001453">
    <property type="entry name" value="MoaB/Mog_dom"/>
</dbReference>
<dbReference type="InterPro" id="IPR036425">
    <property type="entry name" value="MoaB/Mog-like_dom_sf"/>
</dbReference>
<dbReference type="Gene3D" id="2.40.340.10">
    <property type="entry name" value="MoeA, C-terminal, domain IV"/>
    <property type="match status" value="1"/>
</dbReference>
<dbReference type="GO" id="GO:0006777">
    <property type="term" value="P:Mo-molybdopterin cofactor biosynthetic process"/>
    <property type="evidence" value="ECO:0007669"/>
    <property type="project" value="UniProtKB-UniRule"/>
</dbReference>
<evidence type="ECO:0000256" key="2">
    <source>
        <dbReference type="ARBA" id="ARBA00005046"/>
    </source>
</evidence>
<gene>
    <name evidence="12" type="ORF">GTO91_04050</name>
</gene>
<dbReference type="EMBL" id="WXEY01000003">
    <property type="protein sequence ID" value="MZP28881.1"/>
    <property type="molecule type" value="Genomic_DNA"/>
</dbReference>
<organism evidence="12 13">
    <name type="scientific">Heliomicrobium undosum</name>
    <dbReference type="NCBI Taxonomy" id="121734"/>
    <lineage>
        <taxon>Bacteria</taxon>
        <taxon>Bacillati</taxon>
        <taxon>Bacillota</taxon>
        <taxon>Clostridia</taxon>
        <taxon>Eubacteriales</taxon>
        <taxon>Heliobacteriaceae</taxon>
        <taxon>Heliomicrobium</taxon>
    </lineage>
</organism>
<dbReference type="GO" id="GO:0005829">
    <property type="term" value="C:cytosol"/>
    <property type="evidence" value="ECO:0007669"/>
    <property type="project" value="TreeGrafter"/>
</dbReference>
<evidence type="ECO:0000259" key="11">
    <source>
        <dbReference type="SMART" id="SM00852"/>
    </source>
</evidence>
<dbReference type="Proteomes" id="UP000463470">
    <property type="component" value="Unassembled WGS sequence"/>
</dbReference>
<sequence length="427" mass="45104">MREEEARKAGRYGQVLIPLEEARALLIEKTAPLPAEAVPLIDAQDRTIAESIRAETALPAFDRSALDGYALLSSDLAGATPAEPVYLVLQEEVPAGYQATQPITAGRTIKVMTGAPLPEGADAVIGHEWTAAGPESGIVAFRQPVTAGNGIAPSGEEYRQGELALPAGTVIGAPEMGLLAALGHDPVLVRRKPRIGLFATGDELWEGEGRPPQGKIRPTNVYALAALVREAGGEPVLLGTATDRREAVAAAVCAGLAAGVDMILSTGGVSAGDYDVVKDALHDMGAEMLFWKVALRPGAPAVAAVTEKRLLIGLSGNPAGAVILFLLLVAPVIARLSGRTWSLPRSTALLATPWEKRKGLRGFLWAKAEEREGRLWVSLLENQKCGGMRSFLESNCLVEVPAGAHAWPEGREMTVYWLPKRGLPAPN</sequence>
<keyword evidence="6 9" id="KW-0500">Molybdenum</keyword>
<evidence type="ECO:0000256" key="6">
    <source>
        <dbReference type="ARBA" id="ARBA00022505"/>
    </source>
</evidence>